<dbReference type="GO" id="GO:1990904">
    <property type="term" value="C:ribonucleoprotein complex"/>
    <property type="evidence" value="ECO:0007669"/>
    <property type="project" value="UniProtKB-KW"/>
</dbReference>
<keyword evidence="10" id="KW-1185">Reference proteome</keyword>
<dbReference type="GO" id="GO:0005840">
    <property type="term" value="C:ribosome"/>
    <property type="evidence" value="ECO:0007669"/>
    <property type="project" value="UniProtKB-KW"/>
</dbReference>
<dbReference type="InterPro" id="IPR009027">
    <property type="entry name" value="Ribosomal_bL9/RNase_H1_N"/>
</dbReference>
<evidence type="ECO:0000256" key="7">
    <source>
        <dbReference type="HAMAP-Rule" id="MF_00503"/>
    </source>
</evidence>
<dbReference type="InterPro" id="IPR020594">
    <property type="entry name" value="Ribosomal_bL9_bac/chp"/>
</dbReference>
<evidence type="ECO:0000256" key="2">
    <source>
        <dbReference type="ARBA" id="ARBA00022730"/>
    </source>
</evidence>
<reference evidence="9 10" key="1">
    <citation type="submission" date="2019-03" db="EMBL/GenBank/DDBJ databases">
        <title>Genomic Encyclopedia of Archaeal and Bacterial Type Strains, Phase II (KMG-II): from individual species to whole genera.</title>
        <authorList>
            <person name="Goeker M."/>
        </authorList>
    </citation>
    <scope>NUCLEOTIDE SEQUENCE [LARGE SCALE GENOMIC DNA]</scope>
    <source>
        <strain evidence="9 10">ATCC 700618</strain>
    </source>
</reference>
<dbReference type="SUPFAM" id="SSF55658">
    <property type="entry name" value="L9 N-domain-like"/>
    <property type="match status" value="1"/>
</dbReference>
<comment type="similarity">
    <text evidence="1 7">Belongs to the bacterial ribosomal protein bL9 family.</text>
</comment>
<comment type="function">
    <text evidence="7">Binds to the 23S rRNA.</text>
</comment>
<comment type="caution">
    <text evidence="9">The sequence shown here is derived from an EMBL/GenBank/DDBJ whole genome shotgun (WGS) entry which is preliminary data.</text>
</comment>
<dbReference type="PANTHER" id="PTHR21368">
    <property type="entry name" value="50S RIBOSOMAL PROTEIN L9"/>
    <property type="match status" value="1"/>
</dbReference>
<dbReference type="RefSeq" id="WP_094254355.1">
    <property type="nucleotide sequence ID" value="NZ_NNCE01000001.1"/>
</dbReference>
<dbReference type="NCBIfam" id="TIGR00158">
    <property type="entry name" value="L9"/>
    <property type="match status" value="1"/>
</dbReference>
<dbReference type="SUPFAM" id="SSF55653">
    <property type="entry name" value="Ribosomal protein L9 C-domain"/>
    <property type="match status" value="1"/>
</dbReference>
<keyword evidence="3 7" id="KW-0694">RNA-binding</keyword>
<gene>
    <name evidence="7" type="primary">rplI</name>
    <name evidence="9" type="ORF">EI74_0153</name>
</gene>
<evidence type="ECO:0000256" key="6">
    <source>
        <dbReference type="ARBA" id="ARBA00035292"/>
    </source>
</evidence>
<evidence type="ECO:0000313" key="9">
    <source>
        <dbReference type="EMBL" id="TDO21133.1"/>
    </source>
</evidence>
<dbReference type="InterPro" id="IPR036935">
    <property type="entry name" value="Ribosomal_bL9_N_sf"/>
</dbReference>
<proteinExistence type="inferred from homology"/>
<evidence type="ECO:0000259" key="8">
    <source>
        <dbReference type="PROSITE" id="PS00651"/>
    </source>
</evidence>
<keyword evidence="2 7" id="KW-0699">rRNA-binding</keyword>
<dbReference type="InterPro" id="IPR036791">
    <property type="entry name" value="Ribosomal_bL9_C_sf"/>
</dbReference>
<evidence type="ECO:0000256" key="3">
    <source>
        <dbReference type="ARBA" id="ARBA00022884"/>
    </source>
</evidence>
<dbReference type="Proteomes" id="UP000295518">
    <property type="component" value="Unassembled WGS sequence"/>
</dbReference>
<dbReference type="Pfam" id="PF03948">
    <property type="entry name" value="Ribosomal_L9_C"/>
    <property type="match status" value="1"/>
</dbReference>
<accession>A0A4R6IFL0</accession>
<dbReference type="GO" id="GO:0019843">
    <property type="term" value="F:rRNA binding"/>
    <property type="evidence" value="ECO:0007669"/>
    <property type="project" value="UniProtKB-UniRule"/>
</dbReference>
<evidence type="ECO:0000256" key="1">
    <source>
        <dbReference type="ARBA" id="ARBA00010605"/>
    </source>
</evidence>
<dbReference type="GO" id="GO:0003735">
    <property type="term" value="F:structural constituent of ribosome"/>
    <property type="evidence" value="ECO:0007669"/>
    <property type="project" value="InterPro"/>
</dbReference>
<dbReference type="AlphaFoldDB" id="A0A4R6IFL0"/>
<keyword evidence="5 7" id="KW-0687">Ribonucleoprotein</keyword>
<dbReference type="GO" id="GO:0006412">
    <property type="term" value="P:translation"/>
    <property type="evidence" value="ECO:0007669"/>
    <property type="project" value="UniProtKB-UniRule"/>
</dbReference>
<keyword evidence="4 7" id="KW-0689">Ribosomal protein</keyword>
<name>A0A4R6IFL0_9MOLU</name>
<evidence type="ECO:0000256" key="4">
    <source>
        <dbReference type="ARBA" id="ARBA00022980"/>
    </source>
</evidence>
<organism evidence="9 10">
    <name type="scientific">Mycoplasma testudineum</name>
    <dbReference type="NCBI Taxonomy" id="244584"/>
    <lineage>
        <taxon>Bacteria</taxon>
        <taxon>Bacillati</taxon>
        <taxon>Mycoplasmatota</taxon>
        <taxon>Mollicutes</taxon>
        <taxon>Mycoplasmataceae</taxon>
        <taxon>Mycoplasma</taxon>
    </lineage>
</organism>
<dbReference type="EMBL" id="SNWN01000009">
    <property type="protein sequence ID" value="TDO21133.1"/>
    <property type="molecule type" value="Genomic_DNA"/>
</dbReference>
<evidence type="ECO:0000313" key="10">
    <source>
        <dbReference type="Proteomes" id="UP000295518"/>
    </source>
</evidence>
<evidence type="ECO:0000256" key="5">
    <source>
        <dbReference type="ARBA" id="ARBA00023274"/>
    </source>
</evidence>
<feature type="domain" description="Ribosomal protein L9" evidence="8">
    <location>
        <begin position="12"/>
        <end position="39"/>
    </location>
</feature>
<dbReference type="InterPro" id="IPR000244">
    <property type="entry name" value="Ribosomal_bL9"/>
</dbReference>
<dbReference type="InterPro" id="IPR020069">
    <property type="entry name" value="Ribosomal_bL9_C"/>
</dbReference>
<dbReference type="Gene3D" id="3.10.430.100">
    <property type="entry name" value="Ribosomal protein L9, C-terminal domain"/>
    <property type="match status" value="1"/>
</dbReference>
<dbReference type="Pfam" id="PF01281">
    <property type="entry name" value="Ribosomal_L9_N"/>
    <property type="match status" value="1"/>
</dbReference>
<protein>
    <recommendedName>
        <fullName evidence="6 7">Large ribosomal subunit protein bL9</fullName>
    </recommendedName>
</protein>
<sequence length="149" mass="16943">MKVIIIKDNKDGKVNDVIDVSPGYASNFLIKNGLGVPYNKENVKLLNKRLEAIAKEHEIKRQHAIELKSQLEKVNLTYKLKVNHTTGDGQTHHSITTKQIMASLADSGFHLEKHSIEKIHLNYIGNHKIVGKLYDGIEFHIQVRIEEDV</sequence>
<dbReference type="InterPro" id="IPR020070">
    <property type="entry name" value="Ribosomal_bL9_N"/>
</dbReference>
<dbReference type="HAMAP" id="MF_00503">
    <property type="entry name" value="Ribosomal_bL9"/>
    <property type="match status" value="1"/>
</dbReference>
<dbReference type="PROSITE" id="PS00651">
    <property type="entry name" value="RIBOSOMAL_L9"/>
    <property type="match status" value="1"/>
</dbReference>
<dbReference type="Gene3D" id="3.40.5.10">
    <property type="entry name" value="Ribosomal protein L9, N-terminal domain"/>
    <property type="match status" value="1"/>
</dbReference>